<dbReference type="HOGENOM" id="CLU_032048_1_0_3"/>
<dbReference type="PANTHER" id="PTHR30221:SF18">
    <property type="entry name" value="SLL0590 PROTEIN"/>
    <property type="match status" value="1"/>
</dbReference>
<dbReference type="eggNOG" id="COG0668">
    <property type="taxonomic scope" value="Bacteria"/>
</dbReference>
<dbReference type="Gene3D" id="1.10.287.1260">
    <property type="match status" value="1"/>
</dbReference>
<dbReference type="Pfam" id="PF00924">
    <property type="entry name" value="MS_channel_2nd"/>
    <property type="match status" value="1"/>
</dbReference>
<dbReference type="EMBL" id="CP001291">
    <property type="protein sequence ID" value="ACK68972.1"/>
    <property type="molecule type" value="Genomic_DNA"/>
</dbReference>
<sequence>MKKIGYAFLTFILIILLTLTPSLFGIAQHQTPPVTEQQEKIAGNKIDGFPVIIDDKTIFIVRRGIGAFSAQERAEAITKEIKEIAKNDLLSPNQITIETDPNDNYPYLTIDGNAILSITAQDVKEYNAKPEELAKEVLEKIQLAILDYRKARRPQQLLKSVIFTLLATFAFIIISFGIIKFSGKVFPPVRNWIENRLPGIIIQNFEIVSSHKISILCLRIMQSIRLLIILTILYIYLSFVLSLFPWTKALGQSIFDYFVGAIALVFGGIIQYLPNVFIIAVIIFVTYYTIRLIKPFFTAIERETLVIPGFYPDWAQPTYNIILVLIIALAAIIAFPYLPGFNSPAFQGISVFIGILFSLGSTSAIANVVGGIILIYTRSFQVGDRIQIGDVIGDVVEKTLLVVRVRTPTNKIITIPNSSLLSSNVINFSVSFREFKNPLILQTTITLGYDLPWRKVHDTLTKAAIETQYILKEPAPFVLQTSLDDFYVSYQLNAYTDKPSWMMIIYSQLHQNIQDKCNEVGIEIMSPHYSTLRDGNQTTIPENYLPSDYVAPPFRVQALNNGEGKS</sequence>
<dbReference type="InterPro" id="IPR006685">
    <property type="entry name" value="MscS_channel_2nd"/>
</dbReference>
<dbReference type="OrthoDB" id="9809206at2"/>
<dbReference type="InterPro" id="IPR023408">
    <property type="entry name" value="MscS_beta-dom_sf"/>
</dbReference>
<dbReference type="InterPro" id="IPR049278">
    <property type="entry name" value="MS_channel_C"/>
</dbReference>
<keyword evidence="5 7" id="KW-1133">Transmembrane helix</keyword>
<proteinExistence type="inferred from homology"/>
<evidence type="ECO:0000313" key="10">
    <source>
        <dbReference type="EMBL" id="ACK68972.1"/>
    </source>
</evidence>
<evidence type="ECO:0000256" key="3">
    <source>
        <dbReference type="ARBA" id="ARBA00022475"/>
    </source>
</evidence>
<evidence type="ECO:0000259" key="9">
    <source>
        <dbReference type="Pfam" id="PF21082"/>
    </source>
</evidence>
<dbReference type="InterPro" id="IPR010920">
    <property type="entry name" value="LSM_dom_sf"/>
</dbReference>
<dbReference type="KEGG" id="cyc:PCC7424_0508"/>
<feature type="domain" description="Mechanosensitive ion channel MscS" evidence="8">
    <location>
        <begin position="364"/>
        <end position="429"/>
    </location>
</feature>
<keyword evidence="3" id="KW-1003">Cell membrane</keyword>
<organism evidence="10 11">
    <name type="scientific">Gloeothece citriformis (strain PCC 7424)</name>
    <name type="common">Cyanothece sp. (strain PCC 7424)</name>
    <dbReference type="NCBI Taxonomy" id="65393"/>
    <lineage>
        <taxon>Bacteria</taxon>
        <taxon>Bacillati</taxon>
        <taxon>Cyanobacteriota</taxon>
        <taxon>Cyanophyceae</taxon>
        <taxon>Oscillatoriophycideae</taxon>
        <taxon>Chroococcales</taxon>
        <taxon>Aphanothecaceae</taxon>
        <taxon>Gloeothece</taxon>
        <taxon>Gloeothece citriformis</taxon>
    </lineage>
</organism>
<dbReference type="GO" id="GO:0005886">
    <property type="term" value="C:plasma membrane"/>
    <property type="evidence" value="ECO:0007669"/>
    <property type="project" value="UniProtKB-SubCell"/>
</dbReference>
<dbReference type="Gene3D" id="2.30.30.60">
    <property type="match status" value="1"/>
</dbReference>
<dbReference type="SUPFAM" id="SSF82689">
    <property type="entry name" value="Mechanosensitive channel protein MscS (YggB), C-terminal domain"/>
    <property type="match status" value="1"/>
</dbReference>
<evidence type="ECO:0000259" key="8">
    <source>
        <dbReference type="Pfam" id="PF00924"/>
    </source>
</evidence>
<evidence type="ECO:0000256" key="1">
    <source>
        <dbReference type="ARBA" id="ARBA00004651"/>
    </source>
</evidence>
<dbReference type="InterPro" id="IPR011066">
    <property type="entry name" value="MscS_channel_C_sf"/>
</dbReference>
<feature type="transmembrane region" description="Helical" evidence="7">
    <location>
        <begin position="226"/>
        <end position="247"/>
    </location>
</feature>
<feature type="transmembrane region" description="Helical" evidence="7">
    <location>
        <begin position="318"/>
        <end position="337"/>
    </location>
</feature>
<dbReference type="PANTHER" id="PTHR30221">
    <property type="entry name" value="SMALL-CONDUCTANCE MECHANOSENSITIVE CHANNEL"/>
    <property type="match status" value="1"/>
</dbReference>
<evidence type="ECO:0000256" key="7">
    <source>
        <dbReference type="SAM" id="Phobius"/>
    </source>
</evidence>
<accession>B7KDF2</accession>
<dbReference type="Proteomes" id="UP000002384">
    <property type="component" value="Chromosome"/>
</dbReference>
<dbReference type="SUPFAM" id="SSF50182">
    <property type="entry name" value="Sm-like ribonucleoproteins"/>
    <property type="match status" value="1"/>
</dbReference>
<dbReference type="Pfam" id="PF21082">
    <property type="entry name" value="MS_channel_3rd"/>
    <property type="match status" value="1"/>
</dbReference>
<feature type="domain" description="Mechanosensitive ion channel MscS C-terminal" evidence="9">
    <location>
        <begin position="443"/>
        <end position="524"/>
    </location>
</feature>
<reference evidence="11" key="1">
    <citation type="journal article" date="2011" name="MBio">
        <title>Novel metabolic attributes of the genus Cyanothece, comprising a group of unicellular nitrogen-fixing Cyanobacteria.</title>
        <authorList>
            <person name="Bandyopadhyay A."/>
            <person name="Elvitigala T."/>
            <person name="Welsh E."/>
            <person name="Stockel J."/>
            <person name="Liberton M."/>
            <person name="Min H."/>
            <person name="Sherman L.A."/>
            <person name="Pakrasi H.B."/>
        </authorList>
    </citation>
    <scope>NUCLEOTIDE SEQUENCE [LARGE SCALE GENOMIC DNA]</scope>
    <source>
        <strain evidence="11">PCC 7424</strain>
    </source>
</reference>
<dbReference type="AlphaFoldDB" id="B7KDF2"/>
<comment type="subcellular location">
    <subcellularLocation>
        <location evidence="1">Cell membrane</location>
        <topology evidence="1">Multi-pass membrane protein</topology>
    </subcellularLocation>
</comment>
<evidence type="ECO:0000256" key="4">
    <source>
        <dbReference type="ARBA" id="ARBA00022692"/>
    </source>
</evidence>
<keyword evidence="11" id="KW-1185">Reference proteome</keyword>
<keyword evidence="6 7" id="KW-0472">Membrane</keyword>
<dbReference type="RefSeq" id="WP_012597919.1">
    <property type="nucleotide sequence ID" value="NC_011729.1"/>
</dbReference>
<dbReference type="Gene3D" id="3.30.70.100">
    <property type="match status" value="1"/>
</dbReference>
<feature type="transmembrane region" description="Helical" evidence="7">
    <location>
        <begin position="157"/>
        <end position="179"/>
    </location>
</feature>
<name>B7KDF2_GLOC7</name>
<dbReference type="GO" id="GO:0008381">
    <property type="term" value="F:mechanosensitive monoatomic ion channel activity"/>
    <property type="evidence" value="ECO:0007669"/>
    <property type="project" value="InterPro"/>
</dbReference>
<gene>
    <name evidence="10" type="ordered locus">PCC7424_0508</name>
</gene>
<feature type="transmembrane region" description="Helical" evidence="7">
    <location>
        <begin position="349"/>
        <end position="376"/>
    </location>
</feature>
<protein>
    <submittedName>
        <fullName evidence="10">MscS Mechanosensitive ion channel</fullName>
    </submittedName>
</protein>
<dbReference type="STRING" id="65393.PCC7424_0508"/>
<feature type="transmembrane region" description="Helical" evidence="7">
    <location>
        <begin position="6"/>
        <end position="27"/>
    </location>
</feature>
<dbReference type="InterPro" id="IPR045275">
    <property type="entry name" value="MscS_archaea/bacteria_type"/>
</dbReference>
<comment type="similarity">
    <text evidence="2">Belongs to the MscS (TC 1.A.23) family.</text>
</comment>
<evidence type="ECO:0000256" key="5">
    <source>
        <dbReference type="ARBA" id="ARBA00022989"/>
    </source>
</evidence>
<evidence type="ECO:0000256" key="2">
    <source>
        <dbReference type="ARBA" id="ARBA00008017"/>
    </source>
</evidence>
<evidence type="ECO:0000256" key="6">
    <source>
        <dbReference type="ARBA" id="ARBA00023136"/>
    </source>
</evidence>
<keyword evidence="4 7" id="KW-0812">Transmembrane</keyword>
<evidence type="ECO:0000313" key="11">
    <source>
        <dbReference type="Proteomes" id="UP000002384"/>
    </source>
</evidence>